<keyword evidence="1" id="KW-0812">Transmembrane</keyword>
<name>A0A482Y5R0_9EURY</name>
<dbReference type="EMBL" id="SHMR01000001">
    <property type="protein sequence ID" value="RZH69485.1"/>
    <property type="molecule type" value="Genomic_DNA"/>
</dbReference>
<evidence type="ECO:0000256" key="1">
    <source>
        <dbReference type="SAM" id="Phobius"/>
    </source>
</evidence>
<comment type="caution">
    <text evidence="2">The sequence shown here is derived from an EMBL/GenBank/DDBJ whole genome shotgun (WGS) entry which is preliminary data.</text>
</comment>
<protein>
    <submittedName>
        <fullName evidence="2">Uncharacterized protein</fullName>
    </submittedName>
</protein>
<evidence type="ECO:0000313" key="3">
    <source>
        <dbReference type="Proteomes" id="UP000292704"/>
    </source>
</evidence>
<feature type="transmembrane region" description="Helical" evidence="1">
    <location>
        <begin position="42"/>
        <end position="68"/>
    </location>
</feature>
<organism evidence="2 3">
    <name type="scientific">Natrinema altunense</name>
    <dbReference type="NCBI Taxonomy" id="222984"/>
    <lineage>
        <taxon>Archaea</taxon>
        <taxon>Methanobacteriati</taxon>
        <taxon>Methanobacteriota</taxon>
        <taxon>Stenosarchaea group</taxon>
        <taxon>Halobacteria</taxon>
        <taxon>Halobacteriales</taxon>
        <taxon>Natrialbaceae</taxon>
        <taxon>Natrinema</taxon>
    </lineage>
</organism>
<sequence length="127" mass="13759">MANSRWWYGIVPFPVVILTAVITHVAFRAFTVATRPSTDEPLGAAVAWFALQTLSFWTGVLVAVLVLGCLLADCRALSGNEAWSPSGWWGIAGVVHLGGAVFPELLLLSVPALSAYLYRRHVRLGRP</sequence>
<proteinExistence type="predicted"/>
<feature type="transmembrane region" description="Helical" evidence="1">
    <location>
        <begin position="6"/>
        <end position="30"/>
    </location>
</feature>
<dbReference type="AlphaFoldDB" id="A0A482Y5R0"/>
<feature type="transmembrane region" description="Helical" evidence="1">
    <location>
        <begin position="88"/>
        <end position="118"/>
    </location>
</feature>
<dbReference type="RefSeq" id="WP_007109640.1">
    <property type="nucleotide sequence ID" value="NZ_JNCS01000005.1"/>
</dbReference>
<keyword evidence="1" id="KW-0472">Membrane</keyword>
<keyword evidence="1" id="KW-1133">Transmembrane helix</keyword>
<dbReference type="OrthoDB" id="313554at2157"/>
<evidence type="ECO:0000313" key="2">
    <source>
        <dbReference type="EMBL" id="RZH69485.1"/>
    </source>
</evidence>
<gene>
    <name evidence="2" type="ORF">ELS17_08740</name>
</gene>
<dbReference type="Proteomes" id="UP000292704">
    <property type="component" value="Unassembled WGS sequence"/>
</dbReference>
<accession>A0A482Y5R0</accession>
<reference evidence="2 3" key="1">
    <citation type="submission" date="2019-02" db="EMBL/GenBank/DDBJ databases">
        <title>Genome analysis provides insights into bioremediation potentialities and Haloocin production by Natrinema altunense strain 4.1R isolated from Chott Douz in Tunisian desert.</title>
        <authorList>
            <person name="Najjari A."/>
            <person name="Youssef N."/>
            <person name="Ben Dhia O."/>
            <person name="Ferjani R."/>
            <person name="El Hidri D."/>
            <person name="Ouzari H.I."/>
            <person name="Cherif A."/>
        </authorList>
    </citation>
    <scope>NUCLEOTIDE SEQUENCE [LARGE SCALE GENOMIC DNA]</scope>
    <source>
        <strain evidence="2 3">4.1R</strain>
    </source>
</reference>